<evidence type="ECO:0000256" key="2">
    <source>
        <dbReference type="ARBA" id="ARBA00013164"/>
    </source>
</evidence>
<evidence type="ECO:0000256" key="5">
    <source>
        <dbReference type="ARBA" id="ARBA00022741"/>
    </source>
</evidence>
<evidence type="ECO:0000313" key="15">
    <source>
        <dbReference type="Proteomes" id="UP000886845"/>
    </source>
</evidence>
<dbReference type="InterPro" id="IPR009080">
    <property type="entry name" value="tRNAsynth_Ia_anticodon-bd"/>
</dbReference>
<evidence type="ECO:0000256" key="8">
    <source>
        <dbReference type="ARBA" id="ARBA00023146"/>
    </source>
</evidence>
<evidence type="ECO:0000256" key="7">
    <source>
        <dbReference type="ARBA" id="ARBA00022917"/>
    </source>
</evidence>
<name>A0A9D1NKX5_9BACT</name>
<protein>
    <recommendedName>
        <fullName evidence="2 10">Leucine--tRNA ligase</fullName>
        <ecNumber evidence="2 10">6.1.1.4</ecNumber>
    </recommendedName>
</protein>
<dbReference type="PANTHER" id="PTHR43740:SF2">
    <property type="entry name" value="LEUCINE--TRNA LIGASE, MITOCHONDRIAL"/>
    <property type="match status" value="1"/>
</dbReference>
<dbReference type="CDD" id="cd07958">
    <property type="entry name" value="Anticodon_Ia_Leu_BEm"/>
    <property type="match status" value="1"/>
</dbReference>
<dbReference type="SUPFAM" id="SSF47323">
    <property type="entry name" value="Anticodon-binding domain of a subclass of class I aminoacyl-tRNA synthetases"/>
    <property type="match status" value="1"/>
</dbReference>
<feature type="domain" description="Methionyl/Valyl/Leucyl/Isoleucyl-tRNA synthetase anticodon-binding" evidence="12">
    <location>
        <begin position="367"/>
        <end position="492"/>
    </location>
</feature>
<dbReference type="GO" id="GO:0005524">
    <property type="term" value="F:ATP binding"/>
    <property type="evidence" value="ECO:0007669"/>
    <property type="project" value="UniProtKB-KW"/>
</dbReference>
<sequence length="531" mass="58818">EGVFTGFHVTNPYNGDTDIQLWVTNYVVSDSGTGIVMAVPTHDQRDWDFATKYGIPKKIVIQNPEQSLRLEDMTAAYVEDGTLVDSGDFTGMLNRDAIKAITQRGVDHGFAEFTTNFRIRDWNVARQRYWGAPIPIVHCPHCGPVPVPEDQLPVRLPDDVDFKSDQGNPLARHEGFINTTCPKCGAPAKRETDTLAQWLCSCWYFLRYIDARNDQAPFDKALVDKWMPVDQYIGGVEHAVLHLLYSRFVVKILNDAGALDCVEPFKALFTQGMICKRDENGVLKKMSKSVGNVVSPDELIEAYGADTVRLYTLFIGPPELDAEWQDTAIQGPYRFLSRLWKKAYDAKPIVPEHDTPVDGAALDPAQRTLWRKLHQTLQGVTDSIELGFRFNTAIAQLMELMNTLDKAKVDAASSPAAKALLRETILTIARMMAPFTPHIAEEIWSEFGGQGSILDAGWPAVNPDALKEDALEIVLQVNGKMRGKITLPAGLDRAALEAAAREAPEVQKHTAGLTIAKVIVVPGKLVNIVAK</sequence>
<reference evidence="14" key="1">
    <citation type="submission" date="2020-10" db="EMBL/GenBank/DDBJ databases">
        <authorList>
            <person name="Gilroy R."/>
        </authorList>
    </citation>
    <scope>NUCLEOTIDE SEQUENCE</scope>
    <source>
        <strain evidence="14">35461</strain>
    </source>
</reference>
<dbReference type="EMBL" id="DVOR01000006">
    <property type="protein sequence ID" value="HIV08507.1"/>
    <property type="molecule type" value="Genomic_DNA"/>
</dbReference>
<dbReference type="GO" id="GO:0004823">
    <property type="term" value="F:leucine-tRNA ligase activity"/>
    <property type="evidence" value="ECO:0007669"/>
    <property type="project" value="UniProtKB-UniRule"/>
</dbReference>
<dbReference type="FunFam" id="3.10.20.590:FF:000001">
    <property type="entry name" value="Leucine--tRNA ligase"/>
    <property type="match status" value="1"/>
</dbReference>
<evidence type="ECO:0000256" key="9">
    <source>
        <dbReference type="ARBA" id="ARBA00047469"/>
    </source>
</evidence>
<keyword evidence="5" id="KW-0547">Nucleotide-binding</keyword>
<evidence type="ECO:0000256" key="6">
    <source>
        <dbReference type="ARBA" id="ARBA00022840"/>
    </source>
</evidence>
<accession>A0A9D1NKX5</accession>
<dbReference type="FunFam" id="1.10.730.10:FF:000002">
    <property type="entry name" value="Leucine--tRNA ligase"/>
    <property type="match status" value="1"/>
</dbReference>
<evidence type="ECO:0000313" key="14">
    <source>
        <dbReference type="EMBL" id="HIV08507.1"/>
    </source>
</evidence>
<keyword evidence="8" id="KW-0030">Aminoacyl-tRNA synthetase</keyword>
<dbReference type="Gene3D" id="3.40.50.620">
    <property type="entry name" value="HUPs"/>
    <property type="match status" value="1"/>
</dbReference>
<dbReference type="Pfam" id="PF08264">
    <property type="entry name" value="Anticodon_1"/>
    <property type="match status" value="1"/>
</dbReference>
<keyword evidence="6" id="KW-0067">ATP-binding</keyword>
<evidence type="ECO:0000256" key="4">
    <source>
        <dbReference type="ARBA" id="ARBA00022598"/>
    </source>
</evidence>
<dbReference type="GO" id="GO:0006429">
    <property type="term" value="P:leucyl-tRNA aminoacylation"/>
    <property type="evidence" value="ECO:0007669"/>
    <property type="project" value="UniProtKB-UniRule"/>
</dbReference>
<dbReference type="FunFam" id="3.40.50.620:FF:000056">
    <property type="entry name" value="Leucine--tRNA ligase"/>
    <property type="match status" value="1"/>
</dbReference>
<dbReference type="SUPFAM" id="SSF50677">
    <property type="entry name" value="ValRS/IleRS/LeuRS editing domain"/>
    <property type="match status" value="1"/>
</dbReference>
<dbReference type="InterPro" id="IPR014729">
    <property type="entry name" value="Rossmann-like_a/b/a_fold"/>
</dbReference>
<dbReference type="PANTHER" id="PTHR43740">
    <property type="entry name" value="LEUCYL-TRNA SYNTHETASE"/>
    <property type="match status" value="1"/>
</dbReference>
<dbReference type="InterPro" id="IPR013155">
    <property type="entry name" value="M/V/L/I-tRNA-synth_anticd-bd"/>
</dbReference>
<dbReference type="AlphaFoldDB" id="A0A9D1NKX5"/>
<dbReference type="Pfam" id="PF00133">
    <property type="entry name" value="tRNA-synt_1"/>
    <property type="match status" value="1"/>
</dbReference>
<gene>
    <name evidence="14" type="ORF">IAC79_00125</name>
</gene>
<dbReference type="Gene3D" id="3.10.20.590">
    <property type="match status" value="1"/>
</dbReference>
<evidence type="ECO:0000256" key="3">
    <source>
        <dbReference type="ARBA" id="ARBA00022490"/>
    </source>
</evidence>
<evidence type="ECO:0000259" key="11">
    <source>
        <dbReference type="Pfam" id="PF00133"/>
    </source>
</evidence>
<feature type="domain" description="Aminoacyl-tRNA synthetase class Ia" evidence="11">
    <location>
        <begin position="119"/>
        <end position="313"/>
    </location>
</feature>
<dbReference type="SUPFAM" id="SSF52374">
    <property type="entry name" value="Nucleotidylyl transferase"/>
    <property type="match status" value="1"/>
</dbReference>
<dbReference type="InterPro" id="IPR009008">
    <property type="entry name" value="Val/Leu/Ile-tRNA-synth_edit"/>
</dbReference>
<dbReference type="InterPro" id="IPR002300">
    <property type="entry name" value="aa-tRNA-synth_Ia"/>
</dbReference>
<dbReference type="Pfam" id="PF13603">
    <property type="entry name" value="tRNA-synt_1_2"/>
    <property type="match status" value="1"/>
</dbReference>
<feature type="non-terminal residue" evidence="14">
    <location>
        <position position="1"/>
    </location>
</feature>
<dbReference type="GO" id="GO:0005737">
    <property type="term" value="C:cytoplasm"/>
    <property type="evidence" value="ECO:0007669"/>
    <property type="project" value="UniProtKB-UniRule"/>
</dbReference>
<dbReference type="GO" id="GO:0002161">
    <property type="term" value="F:aminoacyl-tRNA deacylase activity"/>
    <property type="evidence" value="ECO:0007669"/>
    <property type="project" value="InterPro"/>
</dbReference>
<dbReference type="Gene3D" id="1.10.730.10">
    <property type="entry name" value="Isoleucyl-tRNA Synthetase, Domain 1"/>
    <property type="match status" value="1"/>
</dbReference>
<evidence type="ECO:0000259" key="13">
    <source>
        <dbReference type="Pfam" id="PF13603"/>
    </source>
</evidence>
<evidence type="ECO:0000259" key="12">
    <source>
        <dbReference type="Pfam" id="PF08264"/>
    </source>
</evidence>
<feature type="domain" description="Leucyl-tRNA synthetase editing" evidence="13">
    <location>
        <begin position="1"/>
        <end position="103"/>
    </location>
</feature>
<proteinExistence type="inferred from homology"/>
<comment type="similarity">
    <text evidence="1">Belongs to the class-I aminoacyl-tRNA synthetase family.</text>
</comment>
<dbReference type="InterPro" id="IPR002302">
    <property type="entry name" value="Leu-tRNA-ligase"/>
</dbReference>
<dbReference type="InterPro" id="IPR025709">
    <property type="entry name" value="Leu_tRNA-synth_edit"/>
</dbReference>
<dbReference type="Proteomes" id="UP000886845">
    <property type="component" value="Unassembled WGS sequence"/>
</dbReference>
<comment type="catalytic activity">
    <reaction evidence="9">
        <text>tRNA(Leu) + L-leucine + ATP = L-leucyl-tRNA(Leu) + AMP + diphosphate</text>
        <dbReference type="Rhea" id="RHEA:11688"/>
        <dbReference type="Rhea" id="RHEA-COMP:9613"/>
        <dbReference type="Rhea" id="RHEA-COMP:9622"/>
        <dbReference type="ChEBI" id="CHEBI:30616"/>
        <dbReference type="ChEBI" id="CHEBI:33019"/>
        <dbReference type="ChEBI" id="CHEBI:57427"/>
        <dbReference type="ChEBI" id="CHEBI:78442"/>
        <dbReference type="ChEBI" id="CHEBI:78494"/>
        <dbReference type="ChEBI" id="CHEBI:456215"/>
        <dbReference type="EC" id="6.1.1.4"/>
    </reaction>
</comment>
<keyword evidence="3" id="KW-0963">Cytoplasm</keyword>
<dbReference type="PRINTS" id="PR00985">
    <property type="entry name" value="TRNASYNTHLEU"/>
</dbReference>
<comment type="caution">
    <text evidence="14">The sequence shown here is derived from an EMBL/GenBank/DDBJ whole genome shotgun (WGS) entry which is preliminary data.</text>
</comment>
<keyword evidence="4 14" id="KW-0436">Ligase</keyword>
<evidence type="ECO:0000256" key="10">
    <source>
        <dbReference type="NCBIfam" id="TIGR00396"/>
    </source>
</evidence>
<keyword evidence="7" id="KW-0648">Protein biosynthesis</keyword>
<organism evidence="14 15">
    <name type="scientific">Candidatus Spyradenecus faecavium</name>
    <dbReference type="NCBI Taxonomy" id="2840947"/>
    <lineage>
        <taxon>Bacteria</taxon>
        <taxon>Pseudomonadati</taxon>
        <taxon>Lentisphaerota</taxon>
        <taxon>Lentisphaeria</taxon>
        <taxon>Lentisphaerales</taxon>
        <taxon>Lentisphaeraceae</taxon>
        <taxon>Lentisphaeraceae incertae sedis</taxon>
        <taxon>Candidatus Spyradenecus</taxon>
    </lineage>
</organism>
<dbReference type="NCBIfam" id="TIGR00396">
    <property type="entry name" value="leuS_bact"/>
    <property type="match status" value="1"/>
</dbReference>
<dbReference type="EC" id="6.1.1.4" evidence="2 10"/>
<evidence type="ECO:0000256" key="1">
    <source>
        <dbReference type="ARBA" id="ARBA00005594"/>
    </source>
</evidence>
<reference evidence="14" key="2">
    <citation type="journal article" date="2021" name="PeerJ">
        <title>Extensive microbial diversity within the chicken gut microbiome revealed by metagenomics and culture.</title>
        <authorList>
            <person name="Gilroy R."/>
            <person name="Ravi A."/>
            <person name="Getino M."/>
            <person name="Pursley I."/>
            <person name="Horton D.L."/>
            <person name="Alikhan N.F."/>
            <person name="Baker D."/>
            <person name="Gharbi K."/>
            <person name="Hall N."/>
            <person name="Watson M."/>
            <person name="Adriaenssens E.M."/>
            <person name="Foster-Nyarko E."/>
            <person name="Jarju S."/>
            <person name="Secka A."/>
            <person name="Antonio M."/>
            <person name="Oren A."/>
            <person name="Chaudhuri R.R."/>
            <person name="La Ragione R."/>
            <person name="Hildebrand F."/>
            <person name="Pallen M.J."/>
        </authorList>
    </citation>
    <scope>NUCLEOTIDE SEQUENCE</scope>
    <source>
        <strain evidence="14">35461</strain>
    </source>
</reference>